<evidence type="ECO:0000259" key="3">
    <source>
        <dbReference type="Pfam" id="PF02784"/>
    </source>
</evidence>
<dbReference type="PANTHER" id="PTHR43727:SF2">
    <property type="entry name" value="GROUP IV DECARBOXYLASE"/>
    <property type="match status" value="1"/>
</dbReference>
<dbReference type="NCBIfam" id="TIGR03099">
    <property type="entry name" value="dCO2ase_PEP1"/>
    <property type="match status" value="1"/>
</dbReference>
<dbReference type="SUPFAM" id="SSF50621">
    <property type="entry name" value="Alanine racemase C-terminal domain-like"/>
    <property type="match status" value="1"/>
</dbReference>
<keyword evidence="5" id="KW-1185">Reference proteome</keyword>
<accession>A0ABP7SF21</accession>
<dbReference type="PROSITE" id="PS00879">
    <property type="entry name" value="ODR_DC_2_2"/>
    <property type="match status" value="1"/>
</dbReference>
<proteinExistence type="predicted"/>
<dbReference type="InterPro" id="IPR022644">
    <property type="entry name" value="De-COase2_N"/>
</dbReference>
<evidence type="ECO:0000313" key="5">
    <source>
        <dbReference type="Proteomes" id="UP001501310"/>
    </source>
</evidence>
<dbReference type="RefSeq" id="WP_344711238.1">
    <property type="nucleotide sequence ID" value="NZ_BAAAZD010000002.1"/>
</dbReference>
<protein>
    <submittedName>
        <fullName evidence="4">Pyridoxal-dependent decarboxylase, exosortase A system-associated</fullName>
    </submittedName>
</protein>
<organism evidence="4 5">
    <name type="scientific">Sphingomonas humi</name>
    <dbReference type="NCBI Taxonomy" id="335630"/>
    <lineage>
        <taxon>Bacteria</taxon>
        <taxon>Pseudomonadati</taxon>
        <taxon>Pseudomonadota</taxon>
        <taxon>Alphaproteobacteria</taxon>
        <taxon>Sphingomonadales</taxon>
        <taxon>Sphingomonadaceae</taxon>
        <taxon>Sphingomonas</taxon>
    </lineage>
</organism>
<dbReference type="CDD" id="cd06839">
    <property type="entry name" value="PLPDE_III_Btrk_like"/>
    <property type="match status" value="1"/>
</dbReference>
<keyword evidence="2" id="KW-0663">Pyridoxal phosphate</keyword>
<name>A0ABP7SF21_9SPHN</name>
<dbReference type="Gene3D" id="2.40.37.10">
    <property type="entry name" value="Lyase, Ornithine Decarboxylase, Chain A, domain 1"/>
    <property type="match status" value="1"/>
</dbReference>
<dbReference type="Pfam" id="PF02784">
    <property type="entry name" value="Orn_Arg_deC_N"/>
    <property type="match status" value="1"/>
</dbReference>
<dbReference type="InterPro" id="IPR000183">
    <property type="entry name" value="Orn/DAP/Arg_de-COase"/>
</dbReference>
<gene>
    <name evidence="4" type="ORF">GCM10022211_26810</name>
</gene>
<dbReference type="SUPFAM" id="SSF51419">
    <property type="entry name" value="PLP-binding barrel"/>
    <property type="match status" value="1"/>
</dbReference>
<evidence type="ECO:0000256" key="2">
    <source>
        <dbReference type="ARBA" id="ARBA00022898"/>
    </source>
</evidence>
<dbReference type="Proteomes" id="UP001501310">
    <property type="component" value="Unassembled WGS sequence"/>
</dbReference>
<comment type="cofactor">
    <cofactor evidence="1">
        <name>pyridoxal 5'-phosphate</name>
        <dbReference type="ChEBI" id="CHEBI:597326"/>
    </cofactor>
</comment>
<evidence type="ECO:0000256" key="1">
    <source>
        <dbReference type="ARBA" id="ARBA00001933"/>
    </source>
</evidence>
<dbReference type="InterPro" id="IPR017530">
    <property type="entry name" value="DCO2ase_PEP1"/>
</dbReference>
<reference evidence="5" key="1">
    <citation type="journal article" date="2019" name="Int. J. Syst. Evol. Microbiol.">
        <title>The Global Catalogue of Microorganisms (GCM) 10K type strain sequencing project: providing services to taxonomists for standard genome sequencing and annotation.</title>
        <authorList>
            <consortium name="The Broad Institute Genomics Platform"/>
            <consortium name="The Broad Institute Genome Sequencing Center for Infectious Disease"/>
            <person name="Wu L."/>
            <person name="Ma J."/>
        </authorList>
    </citation>
    <scope>NUCLEOTIDE SEQUENCE [LARGE SCALE GENOMIC DNA]</scope>
    <source>
        <strain evidence="5">JCM 16603</strain>
    </source>
</reference>
<comment type="caution">
    <text evidence="4">The sequence shown here is derived from an EMBL/GenBank/DDBJ whole genome shotgun (WGS) entry which is preliminary data.</text>
</comment>
<evidence type="ECO:0000313" key="4">
    <source>
        <dbReference type="EMBL" id="GAA4010861.1"/>
    </source>
</evidence>
<dbReference type="InterPro" id="IPR009006">
    <property type="entry name" value="Ala_racemase/Decarboxylase_C"/>
</dbReference>
<dbReference type="InterPro" id="IPR029066">
    <property type="entry name" value="PLP-binding_barrel"/>
</dbReference>
<dbReference type="EMBL" id="BAAAZD010000002">
    <property type="protein sequence ID" value="GAA4010861.1"/>
    <property type="molecule type" value="Genomic_DNA"/>
</dbReference>
<dbReference type="InterPro" id="IPR022657">
    <property type="entry name" value="De-COase2_CS"/>
</dbReference>
<dbReference type="Gene3D" id="3.20.20.10">
    <property type="entry name" value="Alanine racemase"/>
    <property type="match status" value="1"/>
</dbReference>
<sequence length="419" mass="44431">MKAMGPIPPEFVVPGHERLQLGGTDFAEVVGDEPTPVFAYDRSVIRRRVEQFRAAMPREVALHYAVKANPYGPLLAELSGLVDGFDLASLGELRQVQAALATGAAPEGSHLPLSFAGPGKLDEELAAGLESRITFQVESEGEFERVVRLAAGREQGRGGRPRLAVRVNPPFGLKGSGMKMGGLASQFGVDHEAVPGLVRRIVEAGAEWRGLHVYAGSQSLSAEAVSEMQRATVALAGEIAAEVGLSPPEVNLGGGFGIPYFPGDKPLDIEAVGAALKETLAARPAILRDTKFVIELGRWLVGEGGVYLTRVIDRKVSRGKTFLVVDGGLHHMLAASGNFGQLLRRNYPVAVAHRRGAEAEEEVTVVGCLCTPLDLLGDEVMLPRAEVGDFIAIFCAGAYGRTASPEAFLSQGAAREVLV</sequence>
<dbReference type="PRINTS" id="PR01179">
    <property type="entry name" value="ODADCRBXLASE"/>
</dbReference>
<dbReference type="PANTHER" id="PTHR43727">
    <property type="entry name" value="DIAMINOPIMELATE DECARBOXYLASE"/>
    <property type="match status" value="1"/>
</dbReference>
<feature type="domain" description="Orn/DAP/Arg decarboxylase 2 N-terminal" evidence="3">
    <location>
        <begin position="44"/>
        <end position="301"/>
    </location>
</feature>